<proteinExistence type="predicted"/>
<dbReference type="Proteomes" id="UP000677611">
    <property type="component" value="Unassembled WGS sequence"/>
</dbReference>
<comment type="caution">
    <text evidence="1">The sequence shown here is derived from an EMBL/GenBank/DDBJ whole genome shotgun (WGS) entry which is preliminary data.</text>
</comment>
<evidence type="ECO:0000313" key="1">
    <source>
        <dbReference type="EMBL" id="MBO1624986.1"/>
    </source>
</evidence>
<sequence length="383" mass="43179">MGNKISDETYSKLSKGAYSDQTVETNNGEKMEKWKPIHPEGATLHDPVTGFDATVYRNETTKEIVIAYRGTEGGKSIDRSGPDYWTDFRHIFMGGNPLQDGEKIDPDDKTQVVAPNQFTQATSLLEIVKKEYGGEATITVTGHSLGGANAQYAAAMCDVPAVTYSAPGVYDMLPKEIQEKVDSGEYKGKITNYINPKDSISGGFLWEDKDHIGDTYMIDSNFKTATEDYGVHMIDRFFDSVSDDKDFHGLGNYHYDKFGNIDNKLIDASTGKEIYQSPRYSINGVGEVKVIMEYLEKSANEMKQSAEDFRNHIPRVIDEVKQSLKSTKSQRMENRINELYHLLDQTSRVYALKSQEVAEFIKKKADEYKNADENFQGFGWLTK</sequence>
<dbReference type="SUPFAM" id="SSF53474">
    <property type="entry name" value="alpha/beta-Hydrolases"/>
    <property type="match status" value="1"/>
</dbReference>
<dbReference type="RefSeq" id="WP_208017132.1">
    <property type="nucleotide sequence ID" value="NZ_JAGDQJ010000007.1"/>
</dbReference>
<organism evidence="1 2">
    <name type="scientific">Bacillus arachidis</name>
    <dbReference type="NCBI Taxonomy" id="2819290"/>
    <lineage>
        <taxon>Bacteria</taxon>
        <taxon>Bacillati</taxon>
        <taxon>Bacillota</taxon>
        <taxon>Bacilli</taxon>
        <taxon>Bacillales</taxon>
        <taxon>Bacillaceae</taxon>
        <taxon>Bacillus</taxon>
    </lineage>
</organism>
<accession>A0ABS3NVQ4</accession>
<protein>
    <submittedName>
        <fullName evidence="1">DUF2974 domain-containing protein</fullName>
    </submittedName>
</protein>
<evidence type="ECO:0000313" key="2">
    <source>
        <dbReference type="Proteomes" id="UP000677611"/>
    </source>
</evidence>
<dbReference type="InterPro" id="IPR029058">
    <property type="entry name" value="AB_hydrolase_fold"/>
</dbReference>
<dbReference type="EMBL" id="JAGDQJ010000007">
    <property type="protein sequence ID" value="MBO1624986.1"/>
    <property type="molecule type" value="Genomic_DNA"/>
</dbReference>
<gene>
    <name evidence="1" type="ORF">J4P90_06930</name>
</gene>
<dbReference type="Pfam" id="PF26363">
    <property type="entry name" value="Phospholipase-like"/>
    <property type="match status" value="1"/>
</dbReference>
<reference evidence="1 2" key="1">
    <citation type="submission" date="2021-03" db="EMBL/GenBank/DDBJ databases">
        <title>Identification of novel Bacillus strains.</title>
        <authorList>
            <person name="Xiao Z."/>
            <person name="Li Y."/>
            <person name="Shen J."/>
        </authorList>
    </citation>
    <scope>NUCLEOTIDE SEQUENCE [LARGE SCALE GENOMIC DNA]</scope>
    <source>
        <strain evidence="1 2">SY8</strain>
    </source>
</reference>
<dbReference type="Gene3D" id="3.40.50.1820">
    <property type="entry name" value="alpha/beta hydrolase"/>
    <property type="match status" value="1"/>
</dbReference>
<keyword evidence="2" id="KW-1185">Reference proteome</keyword>
<name>A0ABS3NVQ4_9BACI</name>